<sequence>MEEPVSLSTEDDIVQSAEAPDAVAEPAGFTVEQEVEMEPSAPVQAEMSAPAPDPALSDVRALKGILEALLFVTAEPIPVTRFLALLGAVTKQEVEQALTSLGQDYEQEGRGLQLAEVAGGYRIVTKAEFAPWLKRLEKVKAPSKLSRSALESLAIIAYKQPIVRAEVEQIRGVETSGVIRTLLERKLVRIVGRKEEPGRPIMYGTTKAFLEHFGLKDLSQLPPLREFKELGESEQAMLPIEESESLGEVGQSRTEGVSEEGIAGVVAESVASLERNGHVGAAPDDSPTQEGDAQSDMMVAEVAEES</sequence>
<comment type="caution">
    <text evidence="7">The sequence shown here is derived from an EMBL/GenBank/DDBJ whole genome shotgun (WGS) entry which is preliminary data.</text>
</comment>
<dbReference type="EMBL" id="CAJNBJ010000003">
    <property type="protein sequence ID" value="CAE6736813.1"/>
    <property type="molecule type" value="Genomic_DNA"/>
</dbReference>
<organism evidence="7 8">
    <name type="scientific">Nitrospira defluvii</name>
    <dbReference type="NCBI Taxonomy" id="330214"/>
    <lineage>
        <taxon>Bacteria</taxon>
        <taxon>Pseudomonadati</taxon>
        <taxon>Nitrospirota</taxon>
        <taxon>Nitrospiria</taxon>
        <taxon>Nitrospirales</taxon>
        <taxon>Nitrospiraceae</taxon>
        <taxon>Nitrospira</taxon>
    </lineage>
</organism>
<keyword evidence="1 5" id="KW-0963">Cytoplasm</keyword>
<protein>
    <recommendedName>
        <fullName evidence="5">Segregation and condensation protein B</fullName>
    </recommendedName>
</protein>
<dbReference type="HAMAP" id="MF_01804">
    <property type="entry name" value="ScpB"/>
    <property type="match status" value="1"/>
</dbReference>
<comment type="similarity">
    <text evidence="5">Belongs to the ScpB family.</text>
</comment>
<evidence type="ECO:0000256" key="3">
    <source>
        <dbReference type="ARBA" id="ARBA00022829"/>
    </source>
</evidence>
<keyword evidence="3 5" id="KW-0159">Chromosome partition</keyword>
<dbReference type="PANTHER" id="PTHR34298">
    <property type="entry name" value="SEGREGATION AND CONDENSATION PROTEIN B"/>
    <property type="match status" value="1"/>
</dbReference>
<gene>
    <name evidence="5" type="primary">scpB</name>
    <name evidence="7" type="ORF">NSPZN2_110045</name>
</gene>
<evidence type="ECO:0000256" key="2">
    <source>
        <dbReference type="ARBA" id="ARBA00022618"/>
    </source>
</evidence>
<dbReference type="InterPro" id="IPR036390">
    <property type="entry name" value="WH_DNA-bd_sf"/>
</dbReference>
<proteinExistence type="inferred from homology"/>
<feature type="region of interest" description="Disordered" evidence="6">
    <location>
        <begin position="274"/>
        <end position="306"/>
    </location>
</feature>
<name>A0ABN7LDK8_9BACT</name>
<evidence type="ECO:0000256" key="5">
    <source>
        <dbReference type="HAMAP-Rule" id="MF_01804"/>
    </source>
</evidence>
<dbReference type="Proteomes" id="UP000675880">
    <property type="component" value="Unassembled WGS sequence"/>
</dbReference>
<evidence type="ECO:0000313" key="8">
    <source>
        <dbReference type="Proteomes" id="UP000675880"/>
    </source>
</evidence>
<dbReference type="InterPro" id="IPR036388">
    <property type="entry name" value="WH-like_DNA-bd_sf"/>
</dbReference>
<feature type="region of interest" description="Disordered" evidence="6">
    <location>
        <begin position="1"/>
        <end position="52"/>
    </location>
</feature>
<dbReference type="InterPro" id="IPR005234">
    <property type="entry name" value="ScpB_csome_segregation"/>
</dbReference>
<comment type="subunit">
    <text evidence="5">Homodimer. Homodimerization may be required to stabilize the binding of ScpA to the Smc head domains. Component of a cohesin-like complex composed of ScpA, ScpB and the Smc homodimer, in which ScpA and ScpB bind to the head domain of Smc. The presence of the three proteins is required for the association of the complex with DNA.</text>
</comment>
<comment type="function">
    <text evidence="5">Participates in chromosomal partition during cell division. May act via the formation of a condensin-like complex containing Smc and ScpA that pull DNA away from mid-cell into both cell halves.</text>
</comment>
<feature type="compositionally biased region" description="Acidic residues" evidence="6">
    <location>
        <begin position="1"/>
        <end position="13"/>
    </location>
</feature>
<dbReference type="RefSeq" id="WP_213041879.1">
    <property type="nucleotide sequence ID" value="NZ_CAJNBJ010000003.1"/>
</dbReference>
<evidence type="ECO:0000256" key="1">
    <source>
        <dbReference type="ARBA" id="ARBA00022490"/>
    </source>
</evidence>
<reference evidence="7 8" key="1">
    <citation type="submission" date="2021-02" db="EMBL/GenBank/DDBJ databases">
        <authorList>
            <person name="Han P."/>
        </authorList>
    </citation>
    <scope>NUCLEOTIDE SEQUENCE [LARGE SCALE GENOMIC DNA]</scope>
    <source>
        <strain evidence="7">Candidatus Nitrospira sp. ZN2</strain>
    </source>
</reference>
<keyword evidence="4 5" id="KW-0131">Cell cycle</keyword>
<evidence type="ECO:0000256" key="6">
    <source>
        <dbReference type="SAM" id="MobiDB-lite"/>
    </source>
</evidence>
<dbReference type="Pfam" id="PF04079">
    <property type="entry name" value="SMC_ScpB"/>
    <property type="match status" value="1"/>
</dbReference>
<comment type="subcellular location">
    <subcellularLocation>
        <location evidence="5">Cytoplasm</location>
    </subcellularLocation>
    <text evidence="5">Associated with two foci at the outer edges of the nucleoid region in young cells, and at four foci within both cell halves in older cells.</text>
</comment>
<dbReference type="Gene3D" id="1.10.10.10">
    <property type="entry name" value="Winged helix-like DNA-binding domain superfamily/Winged helix DNA-binding domain"/>
    <property type="match status" value="2"/>
</dbReference>
<evidence type="ECO:0000256" key="4">
    <source>
        <dbReference type="ARBA" id="ARBA00023306"/>
    </source>
</evidence>
<keyword evidence="8" id="KW-1185">Reference proteome</keyword>
<dbReference type="NCBIfam" id="TIGR00281">
    <property type="entry name" value="SMC-Scp complex subunit ScpB"/>
    <property type="match status" value="1"/>
</dbReference>
<keyword evidence="2 5" id="KW-0132">Cell division</keyword>
<evidence type="ECO:0000313" key="7">
    <source>
        <dbReference type="EMBL" id="CAE6736813.1"/>
    </source>
</evidence>
<dbReference type="SUPFAM" id="SSF46785">
    <property type="entry name" value="Winged helix' DNA-binding domain"/>
    <property type="match status" value="2"/>
</dbReference>
<accession>A0ABN7LDK8</accession>
<dbReference type="PANTHER" id="PTHR34298:SF2">
    <property type="entry name" value="SEGREGATION AND CONDENSATION PROTEIN B"/>
    <property type="match status" value="1"/>
</dbReference>